<dbReference type="Proteomes" id="UP000095472">
    <property type="component" value="Chromosome"/>
</dbReference>
<keyword evidence="1" id="KW-0067">ATP-binding</keyword>
<gene>
    <name evidence="1" type="ORF">BH720_035680</name>
</gene>
<accession>A0ACD5GTH9</accession>
<keyword evidence="1" id="KW-0547">Nucleotide-binding</keyword>
<keyword evidence="2" id="KW-1185">Reference proteome</keyword>
<evidence type="ECO:0000313" key="1">
    <source>
        <dbReference type="EMBL" id="XPM64250.1"/>
    </source>
</evidence>
<protein>
    <submittedName>
        <fullName evidence="1">ABC transporter ATP-binding protein</fullName>
    </submittedName>
</protein>
<name>A0ACD5GTH9_9CYAN</name>
<dbReference type="EMBL" id="CP182909">
    <property type="protein sequence ID" value="XPM64250.1"/>
    <property type="molecule type" value="Genomic_DNA"/>
</dbReference>
<evidence type="ECO:0000313" key="2">
    <source>
        <dbReference type="Proteomes" id="UP000095472"/>
    </source>
</evidence>
<sequence>MQTRLRQPQTQPISLVAYDLWKEYGDRTVVQGVSFTLNPGEVLGVLYLNGAGKTTTVGMLYGSVLPTRGFVQIGDYQVQNQGREARSYLGIVTQEDNLDPDFTVFENLLHFAHHYRITGNAYRARASELLAQVNLQDYAKNQVDELSGGMKRRLVLARALINQPSIIFLDEPTTGLDPDARQDFWKLVTQLKQGVQACC</sequence>
<proteinExistence type="predicted"/>
<organism evidence="1 2">
    <name type="scientific">Desertifilum tharense IPPAS B-1220</name>
    <dbReference type="NCBI Taxonomy" id="1781255"/>
    <lineage>
        <taxon>Bacteria</taxon>
        <taxon>Bacillati</taxon>
        <taxon>Cyanobacteriota</taxon>
        <taxon>Cyanophyceae</taxon>
        <taxon>Desertifilales</taxon>
        <taxon>Desertifilaceae</taxon>
        <taxon>Desertifilum</taxon>
    </lineage>
</organism>
<reference evidence="1 2" key="1">
    <citation type="journal article" date="2016" name="Genome Announc.">
        <title>Draft Genome Sequence of the Thermotolerant Cyanobacterium Desertifilum sp. IPPAS B-1220.</title>
        <authorList>
            <person name="Mironov K.S."/>
            <person name="Sinetova M.A."/>
            <person name="Bolatkhan K."/>
            <person name="Zayadan B.K."/>
            <person name="Ustinova V.V."/>
            <person name="Kupriyanova E.V."/>
            <person name="Skrypnik A.N."/>
            <person name="Gogoleva N.E."/>
            <person name="Gogolev Y.V."/>
            <person name="Los D.A."/>
        </authorList>
    </citation>
    <scope>NUCLEOTIDE SEQUENCE [LARGE SCALE GENOMIC DNA]</scope>
    <source>
        <strain evidence="1 2">IPPAS B-1220</strain>
    </source>
</reference>